<dbReference type="EMBL" id="BAAAOQ010000001">
    <property type="protein sequence ID" value="GAA2190987.1"/>
    <property type="molecule type" value="Genomic_DNA"/>
</dbReference>
<feature type="region of interest" description="Disordered" evidence="1">
    <location>
        <begin position="14"/>
        <end position="37"/>
    </location>
</feature>
<reference evidence="2 3" key="1">
    <citation type="journal article" date="2019" name="Int. J. Syst. Evol. Microbiol.">
        <title>The Global Catalogue of Microorganisms (GCM) 10K type strain sequencing project: providing services to taxonomists for standard genome sequencing and annotation.</title>
        <authorList>
            <consortium name="The Broad Institute Genomics Platform"/>
            <consortium name="The Broad Institute Genome Sequencing Center for Infectious Disease"/>
            <person name="Wu L."/>
            <person name="Ma J."/>
        </authorList>
    </citation>
    <scope>NUCLEOTIDE SEQUENCE [LARGE SCALE GENOMIC DNA]</scope>
    <source>
        <strain evidence="2 3">JCM 14924</strain>
    </source>
</reference>
<keyword evidence="3" id="KW-1185">Reference proteome</keyword>
<evidence type="ECO:0000313" key="2">
    <source>
        <dbReference type="EMBL" id="GAA2190987.1"/>
    </source>
</evidence>
<dbReference type="Proteomes" id="UP001501391">
    <property type="component" value="Unassembled WGS sequence"/>
</dbReference>
<evidence type="ECO:0000313" key="3">
    <source>
        <dbReference type="Proteomes" id="UP001501391"/>
    </source>
</evidence>
<proteinExistence type="predicted"/>
<feature type="compositionally biased region" description="Basic and acidic residues" evidence="1">
    <location>
        <begin position="25"/>
        <end position="35"/>
    </location>
</feature>
<evidence type="ECO:0000256" key="1">
    <source>
        <dbReference type="SAM" id="MobiDB-lite"/>
    </source>
</evidence>
<organism evidence="2 3">
    <name type="scientific">Streptomyces bangladeshensis</name>
    <dbReference type="NCBI Taxonomy" id="295352"/>
    <lineage>
        <taxon>Bacteria</taxon>
        <taxon>Bacillati</taxon>
        <taxon>Actinomycetota</taxon>
        <taxon>Actinomycetes</taxon>
        <taxon>Kitasatosporales</taxon>
        <taxon>Streptomycetaceae</taxon>
        <taxon>Streptomyces</taxon>
    </lineage>
</organism>
<comment type="caution">
    <text evidence="2">The sequence shown here is derived from an EMBL/GenBank/DDBJ whole genome shotgun (WGS) entry which is preliminary data.</text>
</comment>
<protein>
    <submittedName>
        <fullName evidence="2">Uncharacterized protein</fullName>
    </submittedName>
</protein>
<gene>
    <name evidence="2" type="ORF">GCM10009787_02340</name>
</gene>
<accession>A0ABN3BAE3</accession>
<name>A0ABN3BAE3_9ACTN</name>
<sequence length="64" mass="7572">MCNAERTLLRHRHHGMSFKGMPPMVEERRPRREEFSEPCTVTDRTFLASRVPPAPVIHLRVTFR</sequence>